<keyword evidence="3" id="KW-1185">Reference proteome</keyword>
<feature type="chain" id="PRO_5013601840" description="Lipoprotein" evidence="1">
    <location>
        <begin position="19"/>
        <end position="140"/>
    </location>
</feature>
<dbReference type="EMBL" id="CP024091">
    <property type="protein sequence ID" value="ATP59076.1"/>
    <property type="molecule type" value="Genomic_DNA"/>
</dbReference>
<feature type="signal peptide" evidence="1">
    <location>
        <begin position="1"/>
        <end position="18"/>
    </location>
</feature>
<organism evidence="2 3">
    <name type="scientific">Pedobacter ginsengisoli</name>
    <dbReference type="NCBI Taxonomy" id="363852"/>
    <lineage>
        <taxon>Bacteria</taxon>
        <taxon>Pseudomonadati</taxon>
        <taxon>Bacteroidota</taxon>
        <taxon>Sphingobacteriia</taxon>
        <taxon>Sphingobacteriales</taxon>
        <taxon>Sphingobacteriaceae</taxon>
        <taxon>Pedobacter</taxon>
    </lineage>
</organism>
<dbReference type="PROSITE" id="PS51257">
    <property type="entry name" value="PROKAR_LIPOPROTEIN"/>
    <property type="match status" value="1"/>
</dbReference>
<evidence type="ECO:0000313" key="3">
    <source>
        <dbReference type="Proteomes" id="UP000223749"/>
    </source>
</evidence>
<evidence type="ECO:0000313" key="2">
    <source>
        <dbReference type="EMBL" id="ATP59076.1"/>
    </source>
</evidence>
<reference evidence="2 3" key="1">
    <citation type="submission" date="2017-10" db="EMBL/GenBank/DDBJ databases">
        <title>Whole genome of Pedobacter ginsengisoli T01R-27 isolated from tomato rhizosphere.</title>
        <authorList>
            <person name="Weon H.-Y."/>
            <person name="Lee S.A."/>
            <person name="Sang M.K."/>
            <person name="Song J."/>
        </authorList>
    </citation>
    <scope>NUCLEOTIDE SEQUENCE [LARGE SCALE GENOMIC DNA]</scope>
    <source>
        <strain evidence="2 3">T01R-27</strain>
    </source>
</reference>
<proteinExistence type="predicted"/>
<dbReference type="AlphaFoldDB" id="A0A2D1UBT2"/>
<dbReference type="OrthoDB" id="798998at2"/>
<accession>A0A2D1UBT2</accession>
<dbReference type="KEGG" id="pgs:CPT03_22730"/>
<dbReference type="Proteomes" id="UP000223749">
    <property type="component" value="Chromosome"/>
</dbReference>
<name>A0A2D1UBT2_9SPHI</name>
<dbReference type="RefSeq" id="WP_099440948.1">
    <property type="nucleotide sequence ID" value="NZ_CP024091.1"/>
</dbReference>
<keyword evidence="1" id="KW-0732">Signal</keyword>
<gene>
    <name evidence="2" type="ORF">CPT03_22730</name>
</gene>
<sequence length="140" mass="15029">MFKKIGMLVCGVCIILLAACDKTDNSNCEDKICDESFATLVVKFVDKNGAGVAVDNYSAVNQRTGDTLSVATSDVNFETGIYIVVNDLHIKKLSESGDNIKVSGTYTREGQTKSAIIKVKGGNCACHISKIDGPEQIKFD</sequence>
<evidence type="ECO:0008006" key="4">
    <source>
        <dbReference type="Google" id="ProtNLM"/>
    </source>
</evidence>
<evidence type="ECO:0000256" key="1">
    <source>
        <dbReference type="SAM" id="SignalP"/>
    </source>
</evidence>
<protein>
    <recommendedName>
        <fullName evidence="4">Lipoprotein</fullName>
    </recommendedName>
</protein>